<reference evidence="2" key="1">
    <citation type="submission" date="2016-05" db="EMBL/GenBank/DDBJ databases">
        <authorList>
            <person name="Naeem Raeece"/>
        </authorList>
    </citation>
    <scope>NUCLEOTIDE SEQUENCE [LARGE SCALE GENOMIC DNA]</scope>
</reference>
<name>A0A1A8WCI6_PLAOA</name>
<dbReference type="Proteomes" id="UP000078546">
    <property type="component" value="Unassembled WGS sequence"/>
</dbReference>
<protein>
    <submittedName>
        <fullName evidence="1">Uncharacterized protein</fullName>
    </submittedName>
</protein>
<evidence type="ECO:0000313" key="2">
    <source>
        <dbReference type="Proteomes" id="UP000078546"/>
    </source>
</evidence>
<sequence>MPPFPFTSFTPFIEAPTPPVTYDETSSARCFTVLGSAMSFAVTTAPYVCTHRNEETATSTIIKFRYFLLK</sequence>
<organism evidence="1 2">
    <name type="scientific">Plasmodium ovale curtisi</name>
    <dbReference type="NCBI Taxonomy" id="864141"/>
    <lineage>
        <taxon>Eukaryota</taxon>
        <taxon>Sar</taxon>
        <taxon>Alveolata</taxon>
        <taxon>Apicomplexa</taxon>
        <taxon>Aconoidasida</taxon>
        <taxon>Haemosporida</taxon>
        <taxon>Plasmodiidae</taxon>
        <taxon>Plasmodium</taxon>
        <taxon>Plasmodium (Plasmodium)</taxon>
    </lineage>
</organism>
<gene>
    <name evidence="1" type="ORF">POVCU1_018650</name>
</gene>
<evidence type="ECO:0000313" key="1">
    <source>
        <dbReference type="EMBL" id="SBS90580.1"/>
    </source>
</evidence>
<proteinExistence type="predicted"/>
<dbReference type="EMBL" id="FLQV01000344">
    <property type="protein sequence ID" value="SBS90580.1"/>
    <property type="molecule type" value="Genomic_DNA"/>
</dbReference>
<dbReference type="AlphaFoldDB" id="A0A1A8WCI6"/>
<accession>A0A1A8WCI6</accession>